<sequence length="109" mass="12471">MDFLIFALLPNLERERERARQKGIRKKPESLREDGRRARLLLHCLCCFTLPPPLLFPSSLLRENVRENSTVGVTGRSSSSAQGRIEKNKARVSALRHCCYWSSSFSLLP</sequence>
<evidence type="ECO:0000313" key="1">
    <source>
        <dbReference type="EMBL" id="MED6204006.1"/>
    </source>
</evidence>
<accession>A0ABU6Y2H7</accession>
<gene>
    <name evidence="1" type="ORF">PIB30_005011</name>
</gene>
<keyword evidence="2" id="KW-1185">Reference proteome</keyword>
<dbReference type="EMBL" id="JASCZI010241665">
    <property type="protein sequence ID" value="MED6204006.1"/>
    <property type="molecule type" value="Genomic_DNA"/>
</dbReference>
<reference evidence="1 2" key="1">
    <citation type="journal article" date="2023" name="Plants (Basel)">
        <title>Bridging the Gap: Combining Genomics and Transcriptomics Approaches to Understand Stylosanthes scabra, an Orphan Legume from the Brazilian Caatinga.</title>
        <authorList>
            <person name="Ferreira-Neto J.R.C."/>
            <person name="da Silva M.D."/>
            <person name="Binneck E."/>
            <person name="de Melo N.F."/>
            <person name="da Silva R.H."/>
            <person name="de Melo A.L.T.M."/>
            <person name="Pandolfi V."/>
            <person name="Bustamante F.O."/>
            <person name="Brasileiro-Vidal A.C."/>
            <person name="Benko-Iseppon A.M."/>
        </authorList>
    </citation>
    <scope>NUCLEOTIDE SEQUENCE [LARGE SCALE GENOMIC DNA]</scope>
    <source>
        <tissue evidence="1">Leaves</tissue>
    </source>
</reference>
<dbReference type="Proteomes" id="UP001341840">
    <property type="component" value="Unassembled WGS sequence"/>
</dbReference>
<organism evidence="1 2">
    <name type="scientific">Stylosanthes scabra</name>
    <dbReference type="NCBI Taxonomy" id="79078"/>
    <lineage>
        <taxon>Eukaryota</taxon>
        <taxon>Viridiplantae</taxon>
        <taxon>Streptophyta</taxon>
        <taxon>Embryophyta</taxon>
        <taxon>Tracheophyta</taxon>
        <taxon>Spermatophyta</taxon>
        <taxon>Magnoliopsida</taxon>
        <taxon>eudicotyledons</taxon>
        <taxon>Gunneridae</taxon>
        <taxon>Pentapetalae</taxon>
        <taxon>rosids</taxon>
        <taxon>fabids</taxon>
        <taxon>Fabales</taxon>
        <taxon>Fabaceae</taxon>
        <taxon>Papilionoideae</taxon>
        <taxon>50 kb inversion clade</taxon>
        <taxon>dalbergioids sensu lato</taxon>
        <taxon>Dalbergieae</taxon>
        <taxon>Pterocarpus clade</taxon>
        <taxon>Stylosanthes</taxon>
    </lineage>
</organism>
<comment type="caution">
    <text evidence="1">The sequence shown here is derived from an EMBL/GenBank/DDBJ whole genome shotgun (WGS) entry which is preliminary data.</text>
</comment>
<protein>
    <submittedName>
        <fullName evidence="1">Uncharacterized protein</fullName>
    </submittedName>
</protein>
<name>A0ABU6Y2H7_9FABA</name>
<proteinExistence type="predicted"/>
<evidence type="ECO:0000313" key="2">
    <source>
        <dbReference type="Proteomes" id="UP001341840"/>
    </source>
</evidence>